<organism evidence="14 15">
    <name type="scientific">Microcella humidisoli</name>
    <dbReference type="NCBI Taxonomy" id="2963406"/>
    <lineage>
        <taxon>Bacteria</taxon>
        <taxon>Bacillati</taxon>
        <taxon>Actinomycetota</taxon>
        <taxon>Actinomycetes</taxon>
        <taxon>Micrococcales</taxon>
        <taxon>Microbacteriaceae</taxon>
        <taxon>Microcella</taxon>
    </lineage>
</organism>
<dbReference type="PANTHER" id="PTHR43289">
    <property type="entry name" value="MITOGEN-ACTIVATED PROTEIN KINASE KINASE KINASE 20-RELATED"/>
    <property type="match status" value="1"/>
</dbReference>
<dbReference type="Pfam" id="PF00069">
    <property type="entry name" value="Pkinase"/>
    <property type="match status" value="1"/>
</dbReference>
<dbReference type="InterPro" id="IPR005543">
    <property type="entry name" value="PASTA_dom"/>
</dbReference>
<evidence type="ECO:0000256" key="2">
    <source>
        <dbReference type="ARBA" id="ARBA00022527"/>
    </source>
</evidence>
<comment type="catalytic activity">
    <reaction evidence="8">
        <text>L-seryl-[protein] + ATP = O-phospho-L-seryl-[protein] + ADP + H(+)</text>
        <dbReference type="Rhea" id="RHEA:17989"/>
        <dbReference type="Rhea" id="RHEA-COMP:9863"/>
        <dbReference type="Rhea" id="RHEA-COMP:11604"/>
        <dbReference type="ChEBI" id="CHEBI:15378"/>
        <dbReference type="ChEBI" id="CHEBI:29999"/>
        <dbReference type="ChEBI" id="CHEBI:30616"/>
        <dbReference type="ChEBI" id="CHEBI:83421"/>
        <dbReference type="ChEBI" id="CHEBI:456216"/>
        <dbReference type="EC" id="2.7.11.1"/>
    </reaction>
</comment>
<dbReference type="PROSITE" id="PS51178">
    <property type="entry name" value="PASTA"/>
    <property type="match status" value="3"/>
</dbReference>
<evidence type="ECO:0000256" key="3">
    <source>
        <dbReference type="ARBA" id="ARBA00022679"/>
    </source>
</evidence>
<evidence type="ECO:0000256" key="6">
    <source>
        <dbReference type="ARBA" id="ARBA00022840"/>
    </source>
</evidence>
<dbReference type="SUPFAM" id="SSF56112">
    <property type="entry name" value="Protein kinase-like (PK-like)"/>
    <property type="match status" value="1"/>
</dbReference>
<comment type="catalytic activity">
    <reaction evidence="7">
        <text>L-threonyl-[protein] + ATP = O-phospho-L-threonyl-[protein] + ADP + H(+)</text>
        <dbReference type="Rhea" id="RHEA:46608"/>
        <dbReference type="Rhea" id="RHEA-COMP:11060"/>
        <dbReference type="Rhea" id="RHEA-COMP:11605"/>
        <dbReference type="ChEBI" id="CHEBI:15378"/>
        <dbReference type="ChEBI" id="CHEBI:30013"/>
        <dbReference type="ChEBI" id="CHEBI:30616"/>
        <dbReference type="ChEBI" id="CHEBI:61977"/>
        <dbReference type="ChEBI" id="CHEBI:456216"/>
        <dbReference type="EC" id="2.7.11.1"/>
    </reaction>
</comment>
<evidence type="ECO:0000259" key="13">
    <source>
        <dbReference type="PROSITE" id="PS51178"/>
    </source>
</evidence>
<feature type="compositionally biased region" description="Low complexity" evidence="10">
    <location>
        <begin position="566"/>
        <end position="586"/>
    </location>
</feature>
<dbReference type="SMART" id="SM00220">
    <property type="entry name" value="S_TKc"/>
    <property type="match status" value="1"/>
</dbReference>
<keyword evidence="4 9" id="KW-0547">Nucleotide-binding</keyword>
<dbReference type="EC" id="2.7.11.1" evidence="1"/>
<name>A0ABY5FZN2_9MICO</name>
<dbReference type="Gene3D" id="3.30.200.20">
    <property type="entry name" value="Phosphorylase Kinase, domain 1"/>
    <property type="match status" value="1"/>
</dbReference>
<feature type="domain" description="PASTA" evidence="13">
    <location>
        <begin position="437"/>
        <end position="504"/>
    </location>
</feature>
<keyword evidence="11" id="KW-0472">Membrane</keyword>
<dbReference type="Gene3D" id="1.10.510.10">
    <property type="entry name" value="Transferase(Phosphotransferase) domain 1"/>
    <property type="match status" value="1"/>
</dbReference>
<dbReference type="Pfam" id="PF03793">
    <property type="entry name" value="PASTA"/>
    <property type="match status" value="3"/>
</dbReference>
<dbReference type="PROSITE" id="PS00107">
    <property type="entry name" value="PROTEIN_KINASE_ATP"/>
    <property type="match status" value="1"/>
</dbReference>
<evidence type="ECO:0000256" key="4">
    <source>
        <dbReference type="ARBA" id="ARBA00022741"/>
    </source>
</evidence>
<keyword evidence="2" id="KW-0723">Serine/threonine-protein kinase</keyword>
<dbReference type="PANTHER" id="PTHR43289:SF34">
    <property type="entry name" value="SERINE_THREONINE-PROTEIN KINASE YBDM-RELATED"/>
    <property type="match status" value="1"/>
</dbReference>
<feature type="region of interest" description="Disordered" evidence="10">
    <location>
        <begin position="565"/>
        <end position="595"/>
    </location>
</feature>
<evidence type="ECO:0000256" key="7">
    <source>
        <dbReference type="ARBA" id="ARBA00047899"/>
    </source>
</evidence>
<dbReference type="NCBIfam" id="NF033483">
    <property type="entry name" value="PknB_PASTA_kin"/>
    <property type="match status" value="1"/>
</dbReference>
<dbReference type="SMART" id="SM00740">
    <property type="entry name" value="PASTA"/>
    <property type="match status" value="3"/>
</dbReference>
<keyword evidence="5 14" id="KW-0418">Kinase</keyword>
<evidence type="ECO:0000313" key="15">
    <source>
        <dbReference type="Proteomes" id="UP001060039"/>
    </source>
</evidence>
<accession>A0ABY5FZN2</accession>
<dbReference type="Gene3D" id="3.30.10.20">
    <property type="match status" value="3"/>
</dbReference>
<feature type="domain" description="Protein kinase" evidence="12">
    <location>
        <begin position="15"/>
        <end position="282"/>
    </location>
</feature>
<dbReference type="InterPro" id="IPR017441">
    <property type="entry name" value="Protein_kinase_ATP_BS"/>
</dbReference>
<dbReference type="EMBL" id="CP101497">
    <property type="protein sequence ID" value="UTT63513.1"/>
    <property type="molecule type" value="Genomic_DNA"/>
</dbReference>
<evidence type="ECO:0000256" key="9">
    <source>
        <dbReference type="PROSITE-ProRule" id="PRU10141"/>
    </source>
</evidence>
<dbReference type="GO" id="GO:0016301">
    <property type="term" value="F:kinase activity"/>
    <property type="evidence" value="ECO:0007669"/>
    <property type="project" value="UniProtKB-KW"/>
</dbReference>
<keyword evidence="11" id="KW-0812">Transmembrane</keyword>
<feature type="binding site" evidence="9">
    <location>
        <position position="44"/>
    </location>
    <ligand>
        <name>ATP</name>
        <dbReference type="ChEBI" id="CHEBI:30616"/>
    </ligand>
</feature>
<evidence type="ECO:0000256" key="1">
    <source>
        <dbReference type="ARBA" id="ARBA00012513"/>
    </source>
</evidence>
<dbReference type="InterPro" id="IPR008271">
    <property type="entry name" value="Ser/Thr_kinase_AS"/>
</dbReference>
<dbReference type="PROSITE" id="PS00108">
    <property type="entry name" value="PROTEIN_KINASE_ST"/>
    <property type="match status" value="1"/>
</dbReference>
<dbReference type="SUPFAM" id="SSF54184">
    <property type="entry name" value="Penicillin-binding protein 2x (pbp-2x), c-terminal domain"/>
    <property type="match status" value="1"/>
</dbReference>
<dbReference type="InterPro" id="IPR000719">
    <property type="entry name" value="Prot_kinase_dom"/>
</dbReference>
<evidence type="ECO:0000256" key="8">
    <source>
        <dbReference type="ARBA" id="ARBA00048679"/>
    </source>
</evidence>
<dbReference type="CDD" id="cd14014">
    <property type="entry name" value="STKc_PknB_like"/>
    <property type="match status" value="1"/>
</dbReference>
<feature type="transmembrane region" description="Helical" evidence="11">
    <location>
        <begin position="339"/>
        <end position="361"/>
    </location>
</feature>
<dbReference type="Proteomes" id="UP001060039">
    <property type="component" value="Chromosome"/>
</dbReference>
<keyword evidence="3" id="KW-0808">Transferase</keyword>
<dbReference type="CDD" id="cd06577">
    <property type="entry name" value="PASTA_pknB"/>
    <property type="match status" value="2"/>
</dbReference>
<reference evidence="14" key="1">
    <citation type="submission" date="2022-07" db="EMBL/GenBank/DDBJ databases">
        <title>Taxonomic analysis of Microcella humidisoli nov. sp., isolated from riverside soil.</title>
        <authorList>
            <person name="Molina K.M."/>
            <person name="Kim S.B."/>
        </authorList>
    </citation>
    <scope>NUCLEOTIDE SEQUENCE</scope>
    <source>
        <strain evidence="14">MMS21-STM10</strain>
    </source>
</reference>
<dbReference type="PROSITE" id="PS50011">
    <property type="entry name" value="PROTEIN_KINASE_DOM"/>
    <property type="match status" value="1"/>
</dbReference>
<dbReference type="InterPro" id="IPR011009">
    <property type="entry name" value="Kinase-like_dom_sf"/>
</dbReference>
<dbReference type="RefSeq" id="WP_255160643.1">
    <property type="nucleotide sequence ID" value="NZ_CP101497.1"/>
</dbReference>
<evidence type="ECO:0000256" key="10">
    <source>
        <dbReference type="SAM" id="MobiDB-lite"/>
    </source>
</evidence>
<proteinExistence type="predicted"/>
<feature type="domain" description="PASTA" evidence="13">
    <location>
        <begin position="369"/>
        <end position="436"/>
    </location>
</feature>
<evidence type="ECO:0000256" key="5">
    <source>
        <dbReference type="ARBA" id="ARBA00022777"/>
    </source>
</evidence>
<feature type="domain" description="PASTA" evidence="13">
    <location>
        <begin position="505"/>
        <end position="566"/>
    </location>
</feature>
<keyword evidence="15" id="KW-1185">Reference proteome</keyword>
<gene>
    <name evidence="14" type="primary">pknB</name>
    <name evidence="14" type="ORF">NNL39_05270</name>
</gene>
<keyword evidence="11" id="KW-1133">Transmembrane helix</keyword>
<evidence type="ECO:0000313" key="14">
    <source>
        <dbReference type="EMBL" id="UTT63513.1"/>
    </source>
</evidence>
<sequence length="595" mass="62869">MDEVAEGTRFIAGRYELGPLIGRGGMSDVHLATDAKLGRRVAVKLLKSSLAADPVFRSRFRQEAQAAARMAHPTIVRIFDAGEEIVRGPGGDETIVPYIVMEHVEGRLLKDIIADGPLPIAEAARIAQGILTALEYSHRAGVVHRDIKPGNVMVTSAGQVKVMDFGIARAISDSAATVAQTSSILGTAQYFSPEQARGETVDARTDLYASGVVLFEMLTGRPPFQGESAVEVAYQHVSEPPVAPSTLNPQVSAAMDAVVLHALVKDRFERFQTASEFRDDVTAAASGQVPPKRVDAPADFTSTLFGVNPQATADTEAAMRQLSVDDEERRSRTQSRPPVAWIWAGIAVMAVVIAAVLFWAFNLERTPLTNQVAIEVPDVIGLQYEEGGQILLDAELRPEPSTEVSATVPEGQIISTDPPAGITVSPGQVIDVVVSAGAQRITVPSLNLLSLREAEAALIERGLVLGTVTAENSSSVAKDVVIRTDPEQGTELRAGDPVNLIVSTGRVRVPDVRNLPIGEASSQLTALGLTVSVQGDSSCTGQLVTAQSLPPGDQPQRSEVTLRYCSGEAGASGADDSSSSTLRGPGNNRGGGRND</sequence>
<evidence type="ECO:0000256" key="11">
    <source>
        <dbReference type="SAM" id="Phobius"/>
    </source>
</evidence>
<evidence type="ECO:0000259" key="12">
    <source>
        <dbReference type="PROSITE" id="PS50011"/>
    </source>
</evidence>
<keyword evidence="6 9" id="KW-0067">ATP-binding</keyword>
<protein>
    <recommendedName>
        <fullName evidence="1">non-specific serine/threonine protein kinase</fullName>
        <ecNumber evidence="1">2.7.11.1</ecNumber>
    </recommendedName>
</protein>